<dbReference type="AlphaFoldDB" id="A0A1M4PR47"/>
<proteinExistence type="predicted"/>
<dbReference type="PANTHER" id="PTHR43415">
    <property type="entry name" value="SPERMIDINE N(1)-ACETYLTRANSFERASE"/>
    <property type="match status" value="1"/>
</dbReference>
<evidence type="ECO:0000313" key="3">
    <source>
        <dbReference type="Proteomes" id="UP000245423"/>
    </source>
</evidence>
<dbReference type="EMBL" id="LT669839">
    <property type="protein sequence ID" value="SHD77980.1"/>
    <property type="molecule type" value="Genomic_DNA"/>
</dbReference>
<name>A0A1M4PR47_9FIRM</name>
<dbReference type="PANTHER" id="PTHR43415:SF3">
    <property type="entry name" value="GNAT-FAMILY ACETYLTRANSFERASE"/>
    <property type="match status" value="1"/>
</dbReference>
<reference evidence="2 3" key="1">
    <citation type="submission" date="2016-11" db="EMBL/GenBank/DDBJ databases">
        <authorList>
            <person name="Manzoor S."/>
        </authorList>
    </citation>
    <scope>NUCLEOTIDE SEQUENCE [LARGE SCALE GENOMIC DNA]</scope>
    <source>
        <strain evidence="2">Clostridium ultunense strain Esp</strain>
    </source>
</reference>
<accession>A0A1M4PR47</accession>
<dbReference type="SUPFAM" id="SSF55729">
    <property type="entry name" value="Acyl-CoA N-acyltransferases (Nat)"/>
    <property type="match status" value="1"/>
</dbReference>
<feature type="domain" description="N-acetyltransferase" evidence="1">
    <location>
        <begin position="5"/>
        <end position="172"/>
    </location>
</feature>
<organism evidence="2 3">
    <name type="scientific">[Clostridium] ultunense Esp</name>
    <dbReference type="NCBI Taxonomy" id="1288971"/>
    <lineage>
        <taxon>Bacteria</taxon>
        <taxon>Bacillati</taxon>
        <taxon>Bacillota</taxon>
        <taxon>Tissierellia</taxon>
        <taxon>Tissierellales</taxon>
        <taxon>Tepidimicrobiaceae</taxon>
        <taxon>Schnuerera</taxon>
    </lineage>
</organism>
<gene>
    <name evidence="2" type="ORF">CUESP1_2638</name>
</gene>
<evidence type="ECO:0000313" key="2">
    <source>
        <dbReference type="EMBL" id="SHD77980.1"/>
    </source>
</evidence>
<dbReference type="PROSITE" id="PS51186">
    <property type="entry name" value="GNAT"/>
    <property type="match status" value="1"/>
</dbReference>
<dbReference type="Pfam" id="PF00583">
    <property type="entry name" value="Acetyltransf_1"/>
    <property type="match status" value="1"/>
</dbReference>
<dbReference type="InterPro" id="IPR016181">
    <property type="entry name" value="Acyl_CoA_acyltransferase"/>
</dbReference>
<protein>
    <submittedName>
        <fullName evidence="2">Acetyltransferase</fullName>
    </submittedName>
</protein>
<evidence type="ECO:0000259" key="1">
    <source>
        <dbReference type="PROSITE" id="PS51186"/>
    </source>
</evidence>
<sequence>MSQHLKISKAKKEDAEKVLEFLNIIGGESDNLLFGENEFKDMPVEKEMAIIEDINLSDKSVMYLGKIGEEIVSIGSLQGFINRTRIAHRGGLAISVKKKYWNQGIGTKMMEELITFAKDIAKLEVIELEVRIDNLSAIKLYEKLGFERIGVYKKFFKIDGEYFDAVLMNLYL</sequence>
<dbReference type="Proteomes" id="UP000245423">
    <property type="component" value="Chromosome 1"/>
</dbReference>
<dbReference type="GO" id="GO:0016747">
    <property type="term" value="F:acyltransferase activity, transferring groups other than amino-acyl groups"/>
    <property type="evidence" value="ECO:0007669"/>
    <property type="project" value="InterPro"/>
</dbReference>
<dbReference type="Gene3D" id="3.40.630.30">
    <property type="match status" value="1"/>
</dbReference>
<dbReference type="CDD" id="cd04301">
    <property type="entry name" value="NAT_SF"/>
    <property type="match status" value="1"/>
</dbReference>
<dbReference type="RefSeq" id="WP_109840684.1">
    <property type="nucleotide sequence ID" value="NZ_LT669839.1"/>
</dbReference>
<dbReference type="InterPro" id="IPR000182">
    <property type="entry name" value="GNAT_dom"/>
</dbReference>
<keyword evidence="2" id="KW-0808">Transferase</keyword>
<keyword evidence="3" id="KW-1185">Reference proteome</keyword>
<dbReference type="OrthoDB" id="948250at2"/>